<evidence type="ECO:0000313" key="2">
    <source>
        <dbReference type="Proteomes" id="UP000277871"/>
    </source>
</evidence>
<evidence type="ECO:0000313" key="1">
    <source>
        <dbReference type="EMBL" id="RLY91658.1"/>
    </source>
</evidence>
<protein>
    <submittedName>
        <fullName evidence="1">Uncharacterized protein</fullName>
    </submittedName>
</protein>
<comment type="caution">
    <text evidence="1">The sequence shown here is derived from an EMBL/GenBank/DDBJ whole genome shotgun (WGS) entry which is preliminary data.</text>
</comment>
<proteinExistence type="predicted"/>
<dbReference type="EMBL" id="RDEX01000003">
    <property type="protein sequence ID" value="RLY91658.1"/>
    <property type="molecule type" value="Genomic_DNA"/>
</dbReference>
<gene>
    <name evidence="1" type="ORF">EAE32_10530</name>
</gene>
<reference evidence="1 2" key="1">
    <citation type="submission" date="2018-10" db="EMBL/GenBank/DDBJ databases">
        <title>Kocuria tytonicola, new bacteria from the preen glands of American barn owls (Tyto furcata).</title>
        <authorList>
            <person name="Braun M.S."/>
            <person name="Wang E."/>
            <person name="Zimmermann S."/>
            <person name="Boutin S."/>
            <person name="Wagner H."/>
            <person name="Wink M."/>
        </authorList>
    </citation>
    <scope>NUCLEOTIDE SEQUENCE [LARGE SCALE GENOMIC DNA]</scope>
    <source>
        <strain evidence="1 2">473</strain>
    </source>
</reference>
<accession>A0A3L9L0J9</accession>
<organism evidence="1 2">
    <name type="scientific">Kocuria tytonicola</name>
    <dbReference type="NCBI Taxonomy" id="2055946"/>
    <lineage>
        <taxon>Bacteria</taxon>
        <taxon>Bacillati</taxon>
        <taxon>Actinomycetota</taxon>
        <taxon>Actinomycetes</taxon>
        <taxon>Micrococcales</taxon>
        <taxon>Micrococcaceae</taxon>
        <taxon>Kocuria</taxon>
    </lineage>
</organism>
<dbReference type="Proteomes" id="UP000277871">
    <property type="component" value="Unassembled WGS sequence"/>
</dbReference>
<sequence>MHCMLRTPALAAGAAYCRIPAEPTGPGWARAARSGDPVPRSAIYHRRLTAQTPLRGHRVVAARLGKIP</sequence>
<dbReference type="AlphaFoldDB" id="A0A3L9L0J9"/>
<name>A0A3L9L0J9_9MICC</name>
<keyword evidence="2" id="KW-1185">Reference proteome</keyword>